<comment type="caution">
    <text evidence="3">The sequence shown here is derived from an EMBL/GenBank/DDBJ whole genome shotgun (WGS) entry which is preliminary data.</text>
</comment>
<dbReference type="AlphaFoldDB" id="A0ABD3X545"/>
<keyword evidence="2" id="KW-0732">Signal</keyword>
<keyword evidence="1" id="KW-0175">Coiled coil</keyword>
<evidence type="ECO:0000256" key="2">
    <source>
        <dbReference type="SAM" id="SignalP"/>
    </source>
</evidence>
<evidence type="ECO:0000313" key="3">
    <source>
        <dbReference type="EMBL" id="KAL3881369.1"/>
    </source>
</evidence>
<dbReference type="EMBL" id="JBJQND010000003">
    <property type="protein sequence ID" value="KAL3881369.1"/>
    <property type="molecule type" value="Genomic_DNA"/>
</dbReference>
<gene>
    <name evidence="3" type="ORF">ACJMK2_027817</name>
</gene>
<feature type="non-terminal residue" evidence="3">
    <location>
        <position position="1"/>
    </location>
</feature>
<dbReference type="Proteomes" id="UP001634394">
    <property type="component" value="Unassembled WGS sequence"/>
</dbReference>
<proteinExistence type="predicted"/>
<organism evidence="3 4">
    <name type="scientific">Sinanodonta woodiana</name>
    <name type="common">Chinese pond mussel</name>
    <name type="synonym">Anodonta woodiana</name>
    <dbReference type="NCBI Taxonomy" id="1069815"/>
    <lineage>
        <taxon>Eukaryota</taxon>
        <taxon>Metazoa</taxon>
        <taxon>Spiralia</taxon>
        <taxon>Lophotrochozoa</taxon>
        <taxon>Mollusca</taxon>
        <taxon>Bivalvia</taxon>
        <taxon>Autobranchia</taxon>
        <taxon>Heteroconchia</taxon>
        <taxon>Palaeoheterodonta</taxon>
        <taxon>Unionida</taxon>
        <taxon>Unionoidea</taxon>
        <taxon>Unionidae</taxon>
        <taxon>Unioninae</taxon>
        <taxon>Sinanodonta</taxon>
    </lineage>
</organism>
<feature type="chain" id="PRO_5044782841" evidence="2">
    <location>
        <begin position="18"/>
        <end position="137"/>
    </location>
</feature>
<feature type="non-terminal residue" evidence="3">
    <location>
        <position position="137"/>
    </location>
</feature>
<keyword evidence="4" id="KW-1185">Reference proteome</keyword>
<sequence>FTFAFIGIIGSLRCILSLIVTFELETSPAEPTKDLKCESDILQDSILSGVVAASEPECPWNHVFSDVSNRVNLLEVAFKEQVYARESITREVFNQSDINKLLNAKLTIFLEQLNNLSHRYNDLELKYKELSSRVYSD</sequence>
<protein>
    <submittedName>
        <fullName evidence="3">Uncharacterized protein</fullName>
    </submittedName>
</protein>
<evidence type="ECO:0000256" key="1">
    <source>
        <dbReference type="SAM" id="Coils"/>
    </source>
</evidence>
<evidence type="ECO:0000313" key="4">
    <source>
        <dbReference type="Proteomes" id="UP001634394"/>
    </source>
</evidence>
<feature type="signal peptide" evidence="2">
    <location>
        <begin position="1"/>
        <end position="17"/>
    </location>
</feature>
<feature type="coiled-coil region" evidence="1">
    <location>
        <begin position="106"/>
        <end position="133"/>
    </location>
</feature>
<name>A0ABD3X545_SINWO</name>
<accession>A0ABD3X545</accession>
<reference evidence="3 4" key="1">
    <citation type="submission" date="2024-11" db="EMBL/GenBank/DDBJ databases">
        <title>Chromosome-level genome assembly of the freshwater bivalve Anodonta woodiana.</title>
        <authorList>
            <person name="Chen X."/>
        </authorList>
    </citation>
    <scope>NUCLEOTIDE SEQUENCE [LARGE SCALE GENOMIC DNA]</scope>
    <source>
        <strain evidence="3">MN2024</strain>
        <tissue evidence="3">Gills</tissue>
    </source>
</reference>